<dbReference type="InterPro" id="IPR048254">
    <property type="entry name" value="CDP_ALCOHOL_P_TRANSF_CS"/>
</dbReference>
<evidence type="ECO:0000256" key="11">
    <source>
        <dbReference type="ARBA" id="ARBA00022692"/>
    </source>
</evidence>
<feature type="transmembrane region" description="Helical" evidence="20">
    <location>
        <begin position="138"/>
        <end position="158"/>
    </location>
</feature>
<proteinExistence type="inferred from homology"/>
<keyword evidence="9" id="KW-0444">Lipid biosynthesis</keyword>
<reference evidence="21 22" key="1">
    <citation type="submission" date="2018-06" db="EMBL/GenBank/DDBJ databases">
        <authorList>
            <consortium name="Pathogen Informatics"/>
            <person name="Doyle S."/>
        </authorList>
    </citation>
    <scope>NUCLEOTIDE SEQUENCE [LARGE SCALE GENOMIC DNA]</scope>
    <source>
        <strain evidence="21 22">NCTC13163</strain>
    </source>
</reference>
<evidence type="ECO:0000256" key="15">
    <source>
        <dbReference type="ARBA" id="ARBA00023209"/>
    </source>
</evidence>
<dbReference type="GO" id="GO:0006655">
    <property type="term" value="P:phosphatidylglycerol biosynthetic process"/>
    <property type="evidence" value="ECO:0007669"/>
    <property type="project" value="UniProtKB-UniPathway"/>
</dbReference>
<dbReference type="STRING" id="1397694.GCA_000702585_01839"/>
<comment type="similarity">
    <text evidence="5 19">Belongs to the CDP-alcohol phosphatidyltransferase class-I family.</text>
</comment>
<feature type="transmembrane region" description="Helical" evidence="20">
    <location>
        <begin position="12"/>
        <end position="36"/>
    </location>
</feature>
<dbReference type="UniPathway" id="UPA00084">
    <property type="reaction ID" value="UER00503"/>
</dbReference>
<evidence type="ECO:0000256" key="4">
    <source>
        <dbReference type="ARBA" id="ARBA00005189"/>
    </source>
</evidence>
<dbReference type="EMBL" id="UGGP01000001">
    <property type="protein sequence ID" value="STO07974.1"/>
    <property type="molecule type" value="Genomic_DNA"/>
</dbReference>
<dbReference type="FunFam" id="1.20.120.1760:FF:000004">
    <property type="entry name" value="CDP-diacylglycerol--glycerol-3-phosphate 3-phosphatidyltransferase"/>
    <property type="match status" value="1"/>
</dbReference>
<feature type="transmembrane region" description="Helical" evidence="20">
    <location>
        <begin position="164"/>
        <end position="182"/>
    </location>
</feature>
<feature type="transmembrane region" description="Helical" evidence="20">
    <location>
        <begin position="83"/>
        <end position="107"/>
    </location>
</feature>
<keyword evidence="12 20" id="KW-1133">Transmembrane helix</keyword>
<dbReference type="PROSITE" id="PS00379">
    <property type="entry name" value="CDP_ALCOHOL_P_TRANSF"/>
    <property type="match status" value="1"/>
</dbReference>
<evidence type="ECO:0000256" key="7">
    <source>
        <dbReference type="ARBA" id="ARBA00014944"/>
    </source>
</evidence>
<comment type="catalytic activity">
    <reaction evidence="17">
        <text>a CDP-1,2-diacyl-sn-glycerol + sn-glycerol 3-phosphate = a 1,2-diacyl-sn-glycero-3-phospho-(1'-sn-glycero-3'-phosphate) + CMP + H(+)</text>
        <dbReference type="Rhea" id="RHEA:12593"/>
        <dbReference type="ChEBI" id="CHEBI:15378"/>
        <dbReference type="ChEBI" id="CHEBI:57597"/>
        <dbReference type="ChEBI" id="CHEBI:58332"/>
        <dbReference type="ChEBI" id="CHEBI:60110"/>
        <dbReference type="ChEBI" id="CHEBI:60377"/>
        <dbReference type="EC" id="2.7.8.5"/>
    </reaction>
</comment>
<dbReference type="PIRSF" id="PIRSF000847">
    <property type="entry name" value="Phos_ph_gly_syn"/>
    <property type="match status" value="1"/>
</dbReference>
<comment type="pathway">
    <text evidence="4">Lipid metabolism.</text>
</comment>
<dbReference type="InterPro" id="IPR000462">
    <property type="entry name" value="CDP-OH_P_trans"/>
</dbReference>
<dbReference type="Proteomes" id="UP000254060">
    <property type="component" value="Unassembled WGS sequence"/>
</dbReference>
<protein>
    <recommendedName>
        <fullName evidence="7 18">CDP-diacylglycerol--glycerol-3-phosphate 3-phosphatidyltransferase</fullName>
        <ecNumber evidence="6 18">2.7.8.5</ecNumber>
    </recommendedName>
</protein>
<keyword evidence="14 20" id="KW-0472">Membrane</keyword>
<evidence type="ECO:0000256" key="13">
    <source>
        <dbReference type="ARBA" id="ARBA00023098"/>
    </source>
</evidence>
<evidence type="ECO:0000256" key="17">
    <source>
        <dbReference type="ARBA" id="ARBA00048586"/>
    </source>
</evidence>
<evidence type="ECO:0000256" key="3">
    <source>
        <dbReference type="ARBA" id="ARBA00005042"/>
    </source>
</evidence>
<keyword evidence="8" id="KW-1003">Cell membrane</keyword>
<dbReference type="Pfam" id="PF01066">
    <property type="entry name" value="CDP-OH_P_transf"/>
    <property type="match status" value="1"/>
</dbReference>
<evidence type="ECO:0000256" key="14">
    <source>
        <dbReference type="ARBA" id="ARBA00023136"/>
    </source>
</evidence>
<organism evidence="21 22">
    <name type="scientific">Exiguobacterium aurantiacum</name>
    <dbReference type="NCBI Taxonomy" id="33987"/>
    <lineage>
        <taxon>Bacteria</taxon>
        <taxon>Bacillati</taxon>
        <taxon>Bacillota</taxon>
        <taxon>Bacilli</taxon>
        <taxon>Bacillales</taxon>
        <taxon>Bacillales Family XII. Incertae Sedis</taxon>
        <taxon>Exiguobacterium</taxon>
    </lineage>
</organism>
<dbReference type="InterPro" id="IPR004570">
    <property type="entry name" value="Phosphatidylglycerol_P_synth"/>
</dbReference>
<evidence type="ECO:0000256" key="10">
    <source>
        <dbReference type="ARBA" id="ARBA00022679"/>
    </source>
</evidence>
<keyword evidence="15" id="KW-0594">Phospholipid biosynthesis</keyword>
<dbReference type="NCBIfam" id="TIGR00560">
    <property type="entry name" value="pgsA"/>
    <property type="match status" value="1"/>
</dbReference>
<dbReference type="PANTHER" id="PTHR14269">
    <property type="entry name" value="CDP-DIACYLGLYCEROL--GLYCEROL-3-PHOSPHATE 3-PHOSPHATIDYLTRANSFERASE-RELATED"/>
    <property type="match status" value="1"/>
</dbReference>
<evidence type="ECO:0000256" key="16">
    <source>
        <dbReference type="ARBA" id="ARBA00023264"/>
    </source>
</evidence>
<dbReference type="Gene3D" id="1.20.120.1760">
    <property type="match status" value="1"/>
</dbReference>
<dbReference type="EC" id="2.7.8.5" evidence="6 18"/>
<evidence type="ECO:0000256" key="18">
    <source>
        <dbReference type="NCBIfam" id="TIGR00560"/>
    </source>
</evidence>
<keyword evidence="11 20" id="KW-0812">Transmembrane</keyword>
<evidence type="ECO:0000256" key="20">
    <source>
        <dbReference type="SAM" id="Phobius"/>
    </source>
</evidence>
<sequence>MNLPNRLTMLRVILIPVFVVLLAVDFEWGDIAFLGAEVPLHQFLAAIVFTIAAITDWLDGHLARKHNLVTNFGKFMDPLADKLLVTAALVLLVEMNLVAAWVVVVILSREFAVTGLRLVAADEGIVVAAGKSGKAKTWVQLFAIIFLLFGNPIFSYVGIPFGEWAMWLALVLTIYSGAEYFAQNYKIIVKSM</sequence>
<keyword evidence="16" id="KW-1208">Phospholipid metabolism</keyword>
<dbReference type="PANTHER" id="PTHR14269:SF62">
    <property type="entry name" value="CDP-DIACYLGLYCEROL--GLYCEROL-3-PHOSPHATE 3-PHOSPHATIDYLTRANSFERASE 1, CHLOROPLASTIC"/>
    <property type="match status" value="1"/>
</dbReference>
<dbReference type="AlphaFoldDB" id="A0A377FTT5"/>
<keyword evidence="10 19" id="KW-0808">Transferase</keyword>
<evidence type="ECO:0000313" key="21">
    <source>
        <dbReference type="EMBL" id="STO07974.1"/>
    </source>
</evidence>
<evidence type="ECO:0000256" key="8">
    <source>
        <dbReference type="ARBA" id="ARBA00022475"/>
    </source>
</evidence>
<dbReference type="GO" id="GO:0008444">
    <property type="term" value="F:CDP-diacylglycerol-glycerol-3-phosphate 3-phosphatidyltransferase activity"/>
    <property type="evidence" value="ECO:0007669"/>
    <property type="project" value="UniProtKB-UniRule"/>
</dbReference>
<dbReference type="OrthoDB" id="9796672at2"/>
<evidence type="ECO:0000256" key="9">
    <source>
        <dbReference type="ARBA" id="ARBA00022516"/>
    </source>
</evidence>
<comment type="pathway">
    <text evidence="3">Phospholipid metabolism; phosphatidylglycerol biosynthesis; phosphatidylglycerol from CDP-diacylglycerol: step 1/2.</text>
</comment>
<keyword evidence="13" id="KW-0443">Lipid metabolism</keyword>
<evidence type="ECO:0000313" key="22">
    <source>
        <dbReference type="Proteomes" id="UP000254060"/>
    </source>
</evidence>
<evidence type="ECO:0000256" key="6">
    <source>
        <dbReference type="ARBA" id="ARBA00013170"/>
    </source>
</evidence>
<dbReference type="GO" id="GO:0005886">
    <property type="term" value="C:plasma membrane"/>
    <property type="evidence" value="ECO:0007669"/>
    <property type="project" value="UniProtKB-SubCell"/>
</dbReference>
<gene>
    <name evidence="21" type="primary">pgsA</name>
    <name evidence="21" type="ORF">NCTC13163_01335</name>
</gene>
<dbReference type="InterPro" id="IPR050324">
    <property type="entry name" value="CDP-alcohol_PTase-I"/>
</dbReference>
<comment type="subcellular location">
    <subcellularLocation>
        <location evidence="2">Cell membrane</location>
        <topology evidence="2">Multi-pass membrane protein</topology>
    </subcellularLocation>
</comment>
<name>A0A377FTT5_9BACL</name>
<evidence type="ECO:0000256" key="12">
    <source>
        <dbReference type="ARBA" id="ARBA00022989"/>
    </source>
</evidence>
<evidence type="ECO:0000256" key="2">
    <source>
        <dbReference type="ARBA" id="ARBA00004651"/>
    </source>
</evidence>
<evidence type="ECO:0000256" key="1">
    <source>
        <dbReference type="ARBA" id="ARBA00003973"/>
    </source>
</evidence>
<evidence type="ECO:0000256" key="19">
    <source>
        <dbReference type="RuleBase" id="RU003750"/>
    </source>
</evidence>
<accession>A0A377FTT5</accession>
<dbReference type="RefSeq" id="WP_024371603.1">
    <property type="nucleotide sequence ID" value="NZ_UGGP01000001.1"/>
</dbReference>
<dbReference type="InterPro" id="IPR043130">
    <property type="entry name" value="CDP-OH_PTrfase_TM_dom"/>
</dbReference>
<comment type="function">
    <text evidence="1">This protein catalyzes the committed step to the synthesis of the acidic phospholipids.</text>
</comment>
<evidence type="ECO:0000256" key="5">
    <source>
        <dbReference type="ARBA" id="ARBA00010441"/>
    </source>
</evidence>